<evidence type="ECO:0000256" key="2">
    <source>
        <dbReference type="ARBA" id="ARBA00010323"/>
    </source>
</evidence>
<comment type="subcellular location">
    <subcellularLocation>
        <location evidence="1">Cell membrane</location>
        <topology evidence="1">Multi-pass membrane protein</topology>
    </subcellularLocation>
</comment>
<dbReference type="EMBL" id="WWNE01000002">
    <property type="protein sequence ID" value="NBG64502.1"/>
    <property type="molecule type" value="Genomic_DNA"/>
</dbReference>
<dbReference type="GO" id="GO:0005886">
    <property type="term" value="C:plasma membrane"/>
    <property type="evidence" value="ECO:0007669"/>
    <property type="project" value="UniProtKB-SubCell"/>
</dbReference>
<evidence type="ECO:0000256" key="5">
    <source>
        <dbReference type="ARBA" id="ARBA00022989"/>
    </source>
</evidence>
<evidence type="ECO:0000256" key="6">
    <source>
        <dbReference type="ARBA" id="ARBA00023136"/>
    </source>
</evidence>
<keyword evidence="4 8" id="KW-0812">Transmembrane</keyword>
<sequence>MIFSSLLFLFSFLPFILIGNYVWRNIKWQNTLLFIASLYFYAWGEREKVFVMLASILLNFFIGKWIENKEGRSKVVALIVGIVVNLGVLVYFKYSQFIVENINQLLSVLSIPIIDGIKYERLPLGISFYTFQSISYLVDVYRKEVKAQRNFLNLGLYVALFPQLVAGPIVRYNEIAEQLLQRTQNLIKFNEGIRRFVIGLGKKMLIANPMAYIADEIYMLPVNDISTPMAWLAVLAYSLQIYYDFSGYSDMAIGLGKMFGFDIAENFNFPYISKSIREFWTRWHISLSIWFRDYLYIPLGGSRGSTLLTMRNLIIVFFITGLWHGASWSFVIWGLFHGIFMLIERAGFDKILKRMPAIIQHMYMLLIVVFGWVLFRIENWTDALQIQKTMLGMNLVESQYEISYFMNSYYWLTLFAALVLCIPMHKLLQRLQFYPWTKYWESALIILVFIFSVVEMVSNTYSPFIYFRF</sequence>
<dbReference type="GO" id="GO:0042121">
    <property type="term" value="P:alginic acid biosynthetic process"/>
    <property type="evidence" value="ECO:0007669"/>
    <property type="project" value="InterPro"/>
</dbReference>
<comment type="caution">
    <text evidence="9">The sequence shown here is derived from an EMBL/GenBank/DDBJ whole genome shotgun (WGS) entry which is preliminary data.</text>
</comment>
<proteinExistence type="inferred from homology"/>
<feature type="transmembrane region" description="Helical" evidence="8">
    <location>
        <begin position="6"/>
        <end position="23"/>
    </location>
</feature>
<comment type="similarity">
    <text evidence="2 7">Belongs to the membrane-bound acyltransferase family.</text>
</comment>
<dbReference type="RefSeq" id="WP_160630747.1">
    <property type="nucleotide sequence ID" value="NZ_WWNE01000002.1"/>
</dbReference>
<name>A0A6N9NFE6_9FLAO</name>
<feature type="transmembrane region" description="Helical" evidence="8">
    <location>
        <begin position="313"/>
        <end position="336"/>
    </location>
</feature>
<dbReference type="PANTHER" id="PTHR13285">
    <property type="entry name" value="ACYLTRANSFERASE"/>
    <property type="match status" value="1"/>
</dbReference>
<keyword evidence="3 7" id="KW-1003">Cell membrane</keyword>
<dbReference type="PIRSF" id="PIRSF016636">
    <property type="entry name" value="AlgI_DltB"/>
    <property type="match status" value="1"/>
</dbReference>
<dbReference type="InterPro" id="IPR028362">
    <property type="entry name" value="AlgI"/>
</dbReference>
<feature type="transmembrane region" description="Helical" evidence="8">
    <location>
        <begin position="49"/>
        <end position="66"/>
    </location>
</feature>
<dbReference type="InterPro" id="IPR004299">
    <property type="entry name" value="MBOAT_fam"/>
</dbReference>
<evidence type="ECO:0000256" key="1">
    <source>
        <dbReference type="ARBA" id="ARBA00004651"/>
    </source>
</evidence>
<protein>
    <submittedName>
        <fullName evidence="9">MBOAT family protein</fullName>
    </submittedName>
</protein>
<evidence type="ECO:0000256" key="4">
    <source>
        <dbReference type="ARBA" id="ARBA00022692"/>
    </source>
</evidence>
<dbReference type="PIRSF" id="PIRSF500217">
    <property type="entry name" value="AlgI"/>
    <property type="match status" value="1"/>
</dbReference>
<dbReference type="AlphaFoldDB" id="A0A6N9NFE6"/>
<dbReference type="Pfam" id="PF03062">
    <property type="entry name" value="MBOAT"/>
    <property type="match status" value="1"/>
</dbReference>
<feature type="transmembrane region" description="Helical" evidence="8">
    <location>
        <begin position="75"/>
        <end position="94"/>
    </location>
</feature>
<feature type="transmembrane region" description="Helical" evidence="8">
    <location>
        <begin position="409"/>
        <end position="428"/>
    </location>
</feature>
<organism evidence="9 10">
    <name type="scientific">Acidiluteibacter ferrifornacis</name>
    <dbReference type="NCBI Taxonomy" id="2692424"/>
    <lineage>
        <taxon>Bacteria</taxon>
        <taxon>Pseudomonadati</taxon>
        <taxon>Bacteroidota</taxon>
        <taxon>Flavobacteriia</taxon>
        <taxon>Flavobacteriales</taxon>
        <taxon>Cryomorphaceae</taxon>
        <taxon>Acidiluteibacter</taxon>
    </lineage>
</organism>
<evidence type="ECO:0000256" key="3">
    <source>
        <dbReference type="ARBA" id="ARBA00022475"/>
    </source>
</evidence>
<evidence type="ECO:0000256" key="8">
    <source>
        <dbReference type="SAM" id="Phobius"/>
    </source>
</evidence>
<keyword evidence="7" id="KW-0012">Acyltransferase</keyword>
<keyword evidence="7" id="KW-0808">Transferase</keyword>
<feature type="transmembrane region" description="Helical" evidence="8">
    <location>
        <begin position="357"/>
        <end position="375"/>
    </location>
</feature>
<dbReference type="InterPro" id="IPR051085">
    <property type="entry name" value="MB_O-acyltransferase"/>
</dbReference>
<keyword evidence="6 7" id="KW-0472">Membrane</keyword>
<feature type="transmembrane region" description="Helical" evidence="8">
    <location>
        <begin position="440"/>
        <end position="461"/>
    </location>
</feature>
<gene>
    <name evidence="9" type="ORF">GQN54_00140</name>
</gene>
<dbReference type="Proteomes" id="UP000470771">
    <property type="component" value="Unassembled WGS sequence"/>
</dbReference>
<evidence type="ECO:0000313" key="9">
    <source>
        <dbReference type="EMBL" id="NBG64502.1"/>
    </source>
</evidence>
<keyword evidence="10" id="KW-1185">Reference proteome</keyword>
<keyword evidence="5 8" id="KW-1133">Transmembrane helix</keyword>
<dbReference type="InterPro" id="IPR024194">
    <property type="entry name" value="Ac/AlaTfrase_AlgI/DltB"/>
</dbReference>
<accession>A0A6N9NFE6</accession>
<dbReference type="PANTHER" id="PTHR13285:SF18">
    <property type="entry name" value="PROTEIN-CYSTEINE N-PALMITOYLTRANSFERASE RASP"/>
    <property type="match status" value="1"/>
</dbReference>
<dbReference type="GO" id="GO:0016746">
    <property type="term" value="F:acyltransferase activity"/>
    <property type="evidence" value="ECO:0007669"/>
    <property type="project" value="UniProtKB-KW"/>
</dbReference>
<evidence type="ECO:0000256" key="7">
    <source>
        <dbReference type="PIRNR" id="PIRNR016636"/>
    </source>
</evidence>
<evidence type="ECO:0000313" key="10">
    <source>
        <dbReference type="Proteomes" id="UP000470771"/>
    </source>
</evidence>
<reference evidence="9 10" key="1">
    <citation type="submission" date="2019-12" db="EMBL/GenBank/DDBJ databases">
        <authorList>
            <person name="Zhao J."/>
        </authorList>
    </citation>
    <scope>NUCLEOTIDE SEQUENCE [LARGE SCALE GENOMIC DNA]</scope>
    <source>
        <strain evidence="9 10">S-15</strain>
    </source>
</reference>